<dbReference type="InterPro" id="IPR000182">
    <property type="entry name" value="GNAT_dom"/>
</dbReference>
<dbReference type="GO" id="GO:0016746">
    <property type="term" value="F:acyltransferase activity"/>
    <property type="evidence" value="ECO:0007669"/>
    <property type="project" value="UniProtKB-KW"/>
</dbReference>
<gene>
    <name evidence="4" type="ORF">PQQ68_24450</name>
</gene>
<evidence type="ECO:0000256" key="1">
    <source>
        <dbReference type="ARBA" id="ARBA00022679"/>
    </source>
</evidence>
<sequence length="184" mass="20278">MSAMTITPFSADDLERHLPELGALLHACVHDGASVGFVLPHGLDESEAFWRGKVLPTLRSGRLVLLVAREGDVIAGTVQLDYDTMPNQRHRADVRKLLIHPAWRRRGIARALMIELERHAQRLQRSLLTLDTRTGDHAEPLYTALGYRAVGVIPGYAQGPDEACLEAATFMYKSLEAADAQTTA</sequence>
<evidence type="ECO:0000313" key="5">
    <source>
        <dbReference type="Proteomes" id="UP001629367"/>
    </source>
</evidence>
<dbReference type="EC" id="2.3.1.-" evidence="4"/>
<dbReference type="Proteomes" id="UP001629367">
    <property type="component" value="Unassembled WGS sequence"/>
</dbReference>
<dbReference type="Pfam" id="PF13673">
    <property type="entry name" value="Acetyltransf_10"/>
    <property type="match status" value="1"/>
</dbReference>
<dbReference type="PROSITE" id="PS51186">
    <property type="entry name" value="GNAT"/>
    <property type="match status" value="1"/>
</dbReference>
<evidence type="ECO:0000259" key="3">
    <source>
        <dbReference type="PROSITE" id="PS51186"/>
    </source>
</evidence>
<evidence type="ECO:0000256" key="2">
    <source>
        <dbReference type="ARBA" id="ARBA00023315"/>
    </source>
</evidence>
<dbReference type="PANTHER" id="PTHR43877">
    <property type="entry name" value="AMINOALKYLPHOSPHONATE N-ACETYLTRANSFERASE-RELATED-RELATED"/>
    <property type="match status" value="1"/>
</dbReference>
<organism evidence="4 5">
    <name type="scientific">Paraburkholderia dilworthii</name>
    <dbReference type="NCBI Taxonomy" id="948106"/>
    <lineage>
        <taxon>Bacteria</taxon>
        <taxon>Pseudomonadati</taxon>
        <taxon>Pseudomonadota</taxon>
        <taxon>Betaproteobacteria</taxon>
        <taxon>Burkholderiales</taxon>
        <taxon>Burkholderiaceae</taxon>
        <taxon>Paraburkholderia</taxon>
    </lineage>
</organism>
<dbReference type="SUPFAM" id="SSF55729">
    <property type="entry name" value="Acyl-CoA N-acyltransferases (Nat)"/>
    <property type="match status" value="1"/>
</dbReference>
<dbReference type="RefSeq" id="WP_179746932.1">
    <property type="nucleotide sequence ID" value="NZ_JAQQBZ010000020.1"/>
</dbReference>
<dbReference type="InterPro" id="IPR050832">
    <property type="entry name" value="Bact_Acetyltransf"/>
</dbReference>
<keyword evidence="5" id="KW-1185">Reference proteome</keyword>
<dbReference type="CDD" id="cd04301">
    <property type="entry name" value="NAT_SF"/>
    <property type="match status" value="1"/>
</dbReference>
<protein>
    <submittedName>
        <fullName evidence="4">GNAT family N-acetyltransferase</fullName>
        <ecNumber evidence="4">2.3.1.-</ecNumber>
    </submittedName>
</protein>
<keyword evidence="2 4" id="KW-0012">Acyltransferase</keyword>
<dbReference type="Gene3D" id="3.40.630.30">
    <property type="match status" value="1"/>
</dbReference>
<dbReference type="InterPro" id="IPR016181">
    <property type="entry name" value="Acyl_CoA_acyltransferase"/>
</dbReference>
<dbReference type="EMBL" id="JAQQBZ010000020">
    <property type="protein sequence ID" value="MFM0596184.1"/>
    <property type="molecule type" value="Genomic_DNA"/>
</dbReference>
<evidence type="ECO:0000313" key="4">
    <source>
        <dbReference type="EMBL" id="MFM0596184.1"/>
    </source>
</evidence>
<accession>A0ABW9DBN9</accession>
<proteinExistence type="predicted"/>
<dbReference type="PANTHER" id="PTHR43877:SF1">
    <property type="entry name" value="ACETYLTRANSFERASE"/>
    <property type="match status" value="1"/>
</dbReference>
<keyword evidence="1 4" id="KW-0808">Transferase</keyword>
<reference evidence="4 5" key="1">
    <citation type="journal article" date="2024" name="Chem. Sci.">
        <title>Discovery of megapolipeptins by genome mining of a Burkholderiales bacteria collection.</title>
        <authorList>
            <person name="Paulo B.S."/>
            <person name="Recchia M.J.J."/>
            <person name="Lee S."/>
            <person name="Fergusson C.H."/>
            <person name="Romanowski S.B."/>
            <person name="Hernandez A."/>
            <person name="Krull N."/>
            <person name="Liu D.Y."/>
            <person name="Cavanagh H."/>
            <person name="Bos A."/>
            <person name="Gray C.A."/>
            <person name="Murphy B.T."/>
            <person name="Linington R.G."/>
            <person name="Eustaquio A.S."/>
        </authorList>
    </citation>
    <scope>NUCLEOTIDE SEQUENCE [LARGE SCALE GENOMIC DNA]</scope>
    <source>
        <strain evidence="4 5">RL17-335-BIF-A</strain>
    </source>
</reference>
<name>A0ABW9DBN9_9BURK</name>
<comment type="caution">
    <text evidence="4">The sequence shown here is derived from an EMBL/GenBank/DDBJ whole genome shotgun (WGS) entry which is preliminary data.</text>
</comment>
<feature type="domain" description="N-acetyltransferase" evidence="3">
    <location>
        <begin position="4"/>
        <end position="176"/>
    </location>
</feature>